<dbReference type="EMBL" id="CP047650">
    <property type="protein sequence ID" value="QHI98988.1"/>
    <property type="molecule type" value="Genomic_DNA"/>
</dbReference>
<gene>
    <name evidence="2" type="ORF">GT347_13920</name>
</gene>
<name>A0A857J889_9BURK</name>
<dbReference type="NCBIfam" id="NF033484">
    <property type="entry name" value="Stp1_PP2C_phos"/>
    <property type="match status" value="1"/>
</dbReference>
<dbReference type="PANTHER" id="PTHR13832">
    <property type="entry name" value="PROTEIN PHOSPHATASE 2C"/>
    <property type="match status" value="1"/>
</dbReference>
<dbReference type="CDD" id="cd00143">
    <property type="entry name" value="PP2Cc"/>
    <property type="match status" value="1"/>
</dbReference>
<dbReference type="Proteomes" id="UP000464787">
    <property type="component" value="Chromosome"/>
</dbReference>
<dbReference type="AlphaFoldDB" id="A0A857J889"/>
<dbReference type="SMART" id="SM00331">
    <property type="entry name" value="PP2C_SIG"/>
    <property type="match status" value="1"/>
</dbReference>
<evidence type="ECO:0000259" key="1">
    <source>
        <dbReference type="PROSITE" id="PS51746"/>
    </source>
</evidence>
<dbReference type="InterPro" id="IPR001932">
    <property type="entry name" value="PPM-type_phosphatase-like_dom"/>
</dbReference>
<protein>
    <submittedName>
        <fullName evidence="2">Stp1/IreP family PP2C-type Ser/Thr phosphatase</fullName>
    </submittedName>
</protein>
<dbReference type="InterPro" id="IPR036457">
    <property type="entry name" value="PPM-type-like_dom_sf"/>
</dbReference>
<dbReference type="RefSeq" id="WP_160552685.1">
    <property type="nucleotide sequence ID" value="NZ_CP047650.1"/>
</dbReference>
<dbReference type="Pfam" id="PF13672">
    <property type="entry name" value="PP2C_2"/>
    <property type="match status" value="1"/>
</dbReference>
<dbReference type="PROSITE" id="PS51746">
    <property type="entry name" value="PPM_2"/>
    <property type="match status" value="1"/>
</dbReference>
<feature type="domain" description="PPM-type phosphatase" evidence="1">
    <location>
        <begin position="4"/>
        <end position="245"/>
    </location>
</feature>
<evidence type="ECO:0000313" key="3">
    <source>
        <dbReference type="Proteomes" id="UP000464787"/>
    </source>
</evidence>
<sequence length="262" mass="28335">MHYQFHAQTDPGRVRSNNEDAVMFDESVGLAVLADGMGGYNAGEVASGIATAYLQEHFAAWLATEGSAASGRAMRQAMRRHVRAANETIMAVAEQQPECQGMGTTLVFGVFQPERIVIGSIGDSRCYRWRAGELLQLSHDHSVLQEQIDAGLVDPRDAHKASNRNLVTRALGFANSGELDVFEHVPESGDLYLLCSDGLSDMLQDEDIAGLLDIRASLETCASSLIRAANSAGGRDNVSVLLISSAGAPIERKRPFFRWRGA</sequence>
<dbReference type="Gene3D" id="3.60.40.10">
    <property type="entry name" value="PPM-type phosphatase domain"/>
    <property type="match status" value="1"/>
</dbReference>
<dbReference type="PANTHER" id="PTHR13832:SF827">
    <property type="entry name" value="PROTEIN PHOSPHATASE 1L"/>
    <property type="match status" value="1"/>
</dbReference>
<dbReference type="SMART" id="SM00332">
    <property type="entry name" value="PP2Cc"/>
    <property type="match status" value="1"/>
</dbReference>
<dbReference type="InterPro" id="IPR015655">
    <property type="entry name" value="PP2C"/>
</dbReference>
<reference evidence="2 3" key="1">
    <citation type="submission" date="2020-01" db="EMBL/GenBank/DDBJ databases">
        <title>Genome sequencing of strain KACC 21265.</title>
        <authorList>
            <person name="Heo J."/>
            <person name="Kim S.-J."/>
            <person name="Kim J.-S."/>
            <person name="Hong S.-B."/>
            <person name="Kwon S.-W."/>
        </authorList>
    </citation>
    <scope>NUCLEOTIDE SEQUENCE [LARGE SCALE GENOMIC DNA]</scope>
    <source>
        <strain evidence="2 3">KACC 21265</strain>
    </source>
</reference>
<evidence type="ECO:0000313" key="2">
    <source>
        <dbReference type="EMBL" id="QHI98988.1"/>
    </source>
</evidence>
<accession>A0A857J889</accession>
<dbReference type="KEGG" id="xyk:GT347_13920"/>
<dbReference type="GO" id="GO:0004722">
    <property type="term" value="F:protein serine/threonine phosphatase activity"/>
    <property type="evidence" value="ECO:0007669"/>
    <property type="project" value="InterPro"/>
</dbReference>
<dbReference type="SUPFAM" id="SSF81606">
    <property type="entry name" value="PP2C-like"/>
    <property type="match status" value="1"/>
</dbReference>
<keyword evidence="3" id="KW-1185">Reference proteome</keyword>
<organism evidence="2 3">
    <name type="scientific">Xylophilus rhododendri</name>
    <dbReference type="NCBI Taxonomy" id="2697032"/>
    <lineage>
        <taxon>Bacteria</taxon>
        <taxon>Pseudomonadati</taxon>
        <taxon>Pseudomonadota</taxon>
        <taxon>Betaproteobacteria</taxon>
        <taxon>Burkholderiales</taxon>
        <taxon>Xylophilus</taxon>
    </lineage>
</organism>
<proteinExistence type="predicted"/>